<feature type="domain" description="Double zinc ribbon" evidence="3">
    <location>
        <begin position="27"/>
        <end position="73"/>
    </location>
</feature>
<dbReference type="InterPro" id="IPR051910">
    <property type="entry name" value="ComF/GntX_DNA_util-trans"/>
</dbReference>
<feature type="domain" description="Phosphoribosyltransferase" evidence="2">
    <location>
        <begin position="176"/>
        <end position="259"/>
    </location>
</feature>
<dbReference type="Pfam" id="PF18912">
    <property type="entry name" value="DZR_2"/>
    <property type="match status" value="1"/>
</dbReference>
<dbReference type="SUPFAM" id="SSF53271">
    <property type="entry name" value="PRTase-like"/>
    <property type="match status" value="1"/>
</dbReference>
<comment type="caution">
    <text evidence="4">The sequence shown here is derived from an EMBL/GenBank/DDBJ whole genome shotgun (WGS) entry which is preliminary data.</text>
</comment>
<comment type="similarity">
    <text evidence="1">Belongs to the ComF/GntX family.</text>
</comment>
<evidence type="ECO:0000313" key="5">
    <source>
        <dbReference type="Proteomes" id="UP000294664"/>
    </source>
</evidence>
<protein>
    <submittedName>
        <fullName evidence="4">ComF family protein</fullName>
    </submittedName>
</protein>
<dbReference type="AlphaFoldDB" id="A0A4R3LZU4"/>
<reference evidence="4 5" key="1">
    <citation type="submission" date="2019-03" db="EMBL/GenBank/DDBJ databases">
        <title>Genomic Encyclopedia of Type Strains, Phase IV (KMG-IV): sequencing the most valuable type-strain genomes for metagenomic binning, comparative biology and taxonomic classification.</title>
        <authorList>
            <person name="Goeker M."/>
        </authorList>
    </citation>
    <scope>NUCLEOTIDE SEQUENCE [LARGE SCALE GENOMIC DNA]</scope>
    <source>
        <strain evidence="4 5">DSM 9035</strain>
    </source>
</reference>
<dbReference type="Gene3D" id="3.40.50.2020">
    <property type="match status" value="1"/>
</dbReference>
<dbReference type="Pfam" id="PF00156">
    <property type="entry name" value="Pribosyltran"/>
    <property type="match status" value="1"/>
</dbReference>
<dbReference type="Proteomes" id="UP000294664">
    <property type="component" value="Unassembled WGS sequence"/>
</dbReference>
<evidence type="ECO:0000313" key="4">
    <source>
        <dbReference type="EMBL" id="TCT04317.1"/>
    </source>
</evidence>
<dbReference type="InterPro" id="IPR044005">
    <property type="entry name" value="DZR_2"/>
</dbReference>
<proteinExistence type="inferred from homology"/>
<dbReference type="InterPro" id="IPR000836">
    <property type="entry name" value="PRTase_dom"/>
</dbReference>
<dbReference type="RefSeq" id="WP_132031865.1">
    <property type="nucleotide sequence ID" value="NZ_SMAI01000007.1"/>
</dbReference>
<dbReference type="OrthoDB" id="9779910at2"/>
<dbReference type="CDD" id="cd06223">
    <property type="entry name" value="PRTases_typeI"/>
    <property type="match status" value="1"/>
</dbReference>
<keyword evidence="5" id="KW-1185">Reference proteome</keyword>
<dbReference type="PANTHER" id="PTHR47505">
    <property type="entry name" value="DNA UTILIZATION PROTEIN YHGH"/>
    <property type="match status" value="1"/>
</dbReference>
<dbReference type="InterPro" id="IPR029057">
    <property type="entry name" value="PRTase-like"/>
</dbReference>
<organism evidence="4 5">
    <name type="scientific">Aquabacter spiritensis</name>
    <dbReference type="NCBI Taxonomy" id="933073"/>
    <lineage>
        <taxon>Bacteria</taxon>
        <taxon>Pseudomonadati</taxon>
        <taxon>Pseudomonadota</taxon>
        <taxon>Alphaproteobacteria</taxon>
        <taxon>Hyphomicrobiales</taxon>
        <taxon>Xanthobacteraceae</taxon>
        <taxon>Aquabacter</taxon>
    </lineage>
</organism>
<sequence>MASARLRLAFSGARPAGRVASAVARRILDLVLPPTCIGCGTLIREPGGLCGACWRRMSFIERPYCDRLGTPFPFAPAQLGDDPPLSAAARDDPPAFDRARAAVLFGDVSRDLVHRLKYGDRLDLAAPMARLMVRAGADLLREADLILPVPLHPFRLWRRRFNQAALLAHSIADSTGVPVRADLLRRIRATPSQVALHRNARHANVAGAFALSPPAPVFVKNRRILLIDDVMTTGATLDACARILRRGGAKGVDALTFARVVESAGDRL</sequence>
<dbReference type="EMBL" id="SMAI01000007">
    <property type="protein sequence ID" value="TCT04317.1"/>
    <property type="molecule type" value="Genomic_DNA"/>
</dbReference>
<gene>
    <name evidence="4" type="ORF">EDC64_107134</name>
</gene>
<accession>A0A4R3LZU4</accession>
<evidence type="ECO:0000259" key="2">
    <source>
        <dbReference type="Pfam" id="PF00156"/>
    </source>
</evidence>
<name>A0A4R3LZU4_9HYPH</name>
<evidence type="ECO:0000259" key="3">
    <source>
        <dbReference type="Pfam" id="PF18912"/>
    </source>
</evidence>
<evidence type="ECO:0000256" key="1">
    <source>
        <dbReference type="ARBA" id="ARBA00008007"/>
    </source>
</evidence>
<dbReference type="PANTHER" id="PTHR47505:SF1">
    <property type="entry name" value="DNA UTILIZATION PROTEIN YHGH"/>
    <property type="match status" value="1"/>
</dbReference>